<evidence type="ECO:0000256" key="3">
    <source>
        <dbReference type="SAM" id="SignalP"/>
    </source>
</evidence>
<dbReference type="SUPFAM" id="SSF53474">
    <property type="entry name" value="alpha/beta-Hydrolases"/>
    <property type="match status" value="1"/>
</dbReference>
<dbReference type="InterPro" id="IPR008220">
    <property type="entry name" value="HAT_MetX-like"/>
</dbReference>
<evidence type="ECO:0000313" key="6">
    <source>
        <dbReference type="Proteomes" id="UP000799424"/>
    </source>
</evidence>
<keyword evidence="5" id="KW-0378">Hydrolase</keyword>
<dbReference type="PANTHER" id="PTHR32268:SF11">
    <property type="entry name" value="HOMOSERINE O-ACETYLTRANSFERASE"/>
    <property type="match status" value="1"/>
</dbReference>
<dbReference type="Pfam" id="PF00561">
    <property type="entry name" value="Abhydrolase_1"/>
    <property type="match status" value="1"/>
</dbReference>
<keyword evidence="6" id="KW-1185">Reference proteome</keyword>
<protein>
    <submittedName>
        <fullName evidence="5">Alpha/beta-hydrolase</fullName>
    </submittedName>
</protein>
<dbReference type="AlphaFoldDB" id="A0A6A6ZBY4"/>
<dbReference type="OrthoDB" id="9972683at2759"/>
<dbReference type="Gene3D" id="3.40.50.1820">
    <property type="entry name" value="alpha/beta hydrolase"/>
    <property type="match status" value="1"/>
</dbReference>
<dbReference type="GO" id="GO:0009086">
    <property type="term" value="P:methionine biosynthetic process"/>
    <property type="evidence" value="ECO:0007669"/>
    <property type="project" value="TreeGrafter"/>
</dbReference>
<dbReference type="GO" id="GO:0016787">
    <property type="term" value="F:hydrolase activity"/>
    <property type="evidence" value="ECO:0007669"/>
    <property type="project" value="UniProtKB-KW"/>
</dbReference>
<feature type="signal peptide" evidence="3">
    <location>
        <begin position="1"/>
        <end position="18"/>
    </location>
</feature>
<sequence length="366" mass="40330">MHFIVVFLALGAIPSIVAHATPSPPSSWHTPHRGSAILSNFSFDSGETLESLKIHYQTLGKLKVHPDGTTNAILILHGTTESSTQLLTASFADTLFNPGQLLDTRKYHIILPDSIGHGNSSKPSNTGLRAMFPRYQYNDMIRAHHALLTQHLNIAHTRLILGVSMGGMHTWMMGEAYPNFSDALMPIASTPVQISGYKRLWRKFVIKMITSDPAWHGGAYVEQPLVSLAGALSLVQTMLSGLVSFSMQYTTRDATDKFAEALLLRVKEFDANDFVYAWNSSHFYDPEPGLGLITAPLTAFNTADDLMNVAELGTLERAVEVQMRKGLGKAVVVPTSNQTFGHGSYIKAKLWEHELRLLLAKTDAHH</sequence>
<organism evidence="5 6">
    <name type="scientific">Ophiobolus disseminans</name>
    <dbReference type="NCBI Taxonomy" id="1469910"/>
    <lineage>
        <taxon>Eukaryota</taxon>
        <taxon>Fungi</taxon>
        <taxon>Dikarya</taxon>
        <taxon>Ascomycota</taxon>
        <taxon>Pezizomycotina</taxon>
        <taxon>Dothideomycetes</taxon>
        <taxon>Pleosporomycetidae</taxon>
        <taxon>Pleosporales</taxon>
        <taxon>Pleosporineae</taxon>
        <taxon>Phaeosphaeriaceae</taxon>
        <taxon>Ophiobolus</taxon>
    </lineage>
</organism>
<gene>
    <name evidence="5" type="ORF">CC86DRAFT_472675</name>
</gene>
<dbReference type="EMBL" id="MU006250">
    <property type="protein sequence ID" value="KAF2818602.1"/>
    <property type="molecule type" value="Genomic_DNA"/>
</dbReference>
<accession>A0A6A6ZBY4</accession>
<dbReference type="InterPro" id="IPR029058">
    <property type="entry name" value="AB_hydrolase_fold"/>
</dbReference>
<dbReference type="PANTHER" id="PTHR32268">
    <property type="entry name" value="HOMOSERINE O-ACETYLTRANSFERASE"/>
    <property type="match status" value="1"/>
</dbReference>
<evidence type="ECO:0000256" key="1">
    <source>
        <dbReference type="ARBA" id="ARBA00006886"/>
    </source>
</evidence>
<dbReference type="GO" id="GO:0009092">
    <property type="term" value="P:homoserine metabolic process"/>
    <property type="evidence" value="ECO:0007669"/>
    <property type="project" value="TreeGrafter"/>
</dbReference>
<feature type="domain" description="AB hydrolase-1" evidence="4">
    <location>
        <begin position="72"/>
        <end position="215"/>
    </location>
</feature>
<dbReference type="Proteomes" id="UP000799424">
    <property type="component" value="Unassembled WGS sequence"/>
</dbReference>
<feature type="chain" id="PRO_5025480083" evidence="3">
    <location>
        <begin position="19"/>
        <end position="366"/>
    </location>
</feature>
<evidence type="ECO:0000256" key="2">
    <source>
        <dbReference type="ARBA" id="ARBA00022679"/>
    </source>
</evidence>
<dbReference type="NCBIfam" id="NF005071">
    <property type="entry name" value="PRK06489.1"/>
    <property type="match status" value="1"/>
</dbReference>
<comment type="similarity">
    <text evidence="1">Belongs to the AB hydrolase superfamily. MetX family.</text>
</comment>
<evidence type="ECO:0000259" key="4">
    <source>
        <dbReference type="Pfam" id="PF00561"/>
    </source>
</evidence>
<evidence type="ECO:0000313" key="5">
    <source>
        <dbReference type="EMBL" id="KAF2818602.1"/>
    </source>
</evidence>
<dbReference type="GO" id="GO:0004414">
    <property type="term" value="F:homoserine O-acetyltransferase activity"/>
    <property type="evidence" value="ECO:0007669"/>
    <property type="project" value="TreeGrafter"/>
</dbReference>
<reference evidence="5" key="1">
    <citation type="journal article" date="2020" name="Stud. Mycol.">
        <title>101 Dothideomycetes genomes: a test case for predicting lifestyles and emergence of pathogens.</title>
        <authorList>
            <person name="Haridas S."/>
            <person name="Albert R."/>
            <person name="Binder M."/>
            <person name="Bloem J."/>
            <person name="Labutti K."/>
            <person name="Salamov A."/>
            <person name="Andreopoulos B."/>
            <person name="Baker S."/>
            <person name="Barry K."/>
            <person name="Bills G."/>
            <person name="Bluhm B."/>
            <person name="Cannon C."/>
            <person name="Castanera R."/>
            <person name="Culley D."/>
            <person name="Daum C."/>
            <person name="Ezra D."/>
            <person name="Gonzalez J."/>
            <person name="Henrissat B."/>
            <person name="Kuo A."/>
            <person name="Liang C."/>
            <person name="Lipzen A."/>
            <person name="Lutzoni F."/>
            <person name="Magnuson J."/>
            <person name="Mondo S."/>
            <person name="Nolan M."/>
            <person name="Ohm R."/>
            <person name="Pangilinan J."/>
            <person name="Park H.-J."/>
            <person name="Ramirez L."/>
            <person name="Alfaro M."/>
            <person name="Sun H."/>
            <person name="Tritt A."/>
            <person name="Yoshinaga Y."/>
            <person name="Zwiers L.-H."/>
            <person name="Turgeon B."/>
            <person name="Goodwin S."/>
            <person name="Spatafora J."/>
            <person name="Crous P."/>
            <person name="Grigoriev I."/>
        </authorList>
    </citation>
    <scope>NUCLEOTIDE SEQUENCE</scope>
    <source>
        <strain evidence="5">CBS 113818</strain>
    </source>
</reference>
<keyword evidence="2" id="KW-0808">Transferase</keyword>
<dbReference type="InterPro" id="IPR000073">
    <property type="entry name" value="AB_hydrolase_1"/>
</dbReference>
<name>A0A6A6ZBY4_9PLEO</name>
<proteinExistence type="inferred from homology"/>
<keyword evidence="3" id="KW-0732">Signal</keyword>